<reference evidence="2 3" key="1">
    <citation type="journal article" date="2011" name="J. Bacteriol.">
        <title>Genome sequence of Halorhabdus tiamatea, the first archaeon isolated from a deep-sea anoxic brine lake.</title>
        <authorList>
            <person name="Antunes A."/>
            <person name="Alam I."/>
            <person name="Bajic V.B."/>
            <person name="Stingl U."/>
        </authorList>
    </citation>
    <scope>NUCLEOTIDE SEQUENCE [LARGE SCALE GENOMIC DNA]</scope>
    <source>
        <strain evidence="2 3">SARL4B</strain>
    </source>
</reference>
<dbReference type="GeneID" id="23799274"/>
<dbReference type="OrthoDB" id="241542at2157"/>
<dbReference type="EMBL" id="HF571520">
    <property type="protein sequence ID" value="CCQ34287.1"/>
    <property type="molecule type" value="Genomic_DNA"/>
</dbReference>
<evidence type="ECO:0000313" key="3">
    <source>
        <dbReference type="Proteomes" id="UP000003861"/>
    </source>
</evidence>
<keyword evidence="4" id="KW-1185">Reference proteome</keyword>
<evidence type="ECO:0000313" key="4">
    <source>
        <dbReference type="Proteomes" id="UP000015381"/>
    </source>
</evidence>
<accession>F7PJF7</accession>
<name>F7PJF7_9EURY</name>
<protein>
    <submittedName>
        <fullName evidence="2">Uncharacterized protein</fullName>
    </submittedName>
</protein>
<dbReference type="RefSeq" id="WP_008525897.1">
    <property type="nucleotide sequence ID" value="NC_021921.1"/>
</dbReference>
<reference evidence="2 3" key="2">
    <citation type="journal article" date="2013" name="PLoS ONE">
        <title>INDIGO - INtegrated Data Warehouse of MIcrobial GenOmes with Examples from the Red Sea Extremophiles.</title>
        <authorList>
            <person name="Alam I."/>
            <person name="Antunes A."/>
            <person name="Kamau A.A."/>
            <person name="Ba Alawi W."/>
            <person name="Kalkatawi M."/>
            <person name="Stingl U."/>
            <person name="Bajic V.B."/>
        </authorList>
    </citation>
    <scope>NUCLEOTIDE SEQUENCE [LARGE SCALE GENOMIC DNA]</scope>
    <source>
        <strain evidence="2 3">SARL4B</strain>
    </source>
</reference>
<dbReference type="EMBL" id="AFNT02000025">
    <property type="protein sequence ID" value="ERJ05779.1"/>
    <property type="molecule type" value="Genomic_DNA"/>
</dbReference>
<dbReference type="Proteomes" id="UP000015381">
    <property type="component" value="Chromosome I"/>
</dbReference>
<proteinExistence type="predicted"/>
<sequence>MSTEETASPDGRTYRDPFEKIAGETEIEWQCATAARDVEFDGEPICEHDPETITLDEPAYVDDEHRLHLPGRPLDCPECGNPYEFLVNGSVVTFV</sequence>
<dbReference type="AlphaFoldDB" id="F7PJF7"/>
<evidence type="ECO:0000313" key="1">
    <source>
        <dbReference type="EMBL" id="CCQ34287.1"/>
    </source>
</evidence>
<evidence type="ECO:0000313" key="2">
    <source>
        <dbReference type="EMBL" id="ERJ05779.1"/>
    </source>
</evidence>
<dbReference type="STRING" id="1033806.HTIA_2175"/>
<organism evidence="2 3">
    <name type="scientific">Halorhabdus tiamatea SARL4B</name>
    <dbReference type="NCBI Taxonomy" id="1033806"/>
    <lineage>
        <taxon>Archaea</taxon>
        <taxon>Methanobacteriati</taxon>
        <taxon>Methanobacteriota</taxon>
        <taxon>Stenosarchaea group</taxon>
        <taxon>Halobacteria</taxon>
        <taxon>Halobacteriales</taxon>
        <taxon>Haloarculaceae</taxon>
        <taxon>Halorhabdus</taxon>
    </lineage>
</organism>
<reference evidence="1 4" key="3">
    <citation type="journal article" date="2014" name="Environ. Microbiol.">
        <title>Halorhabdus tiamatea: proteogenomics and glycosidase activity measurements identify the first cultivated euryarchaeon from a deep-sea anoxic brine lake as potential polysaccharide degrader.</title>
        <authorList>
            <person name="Werner J."/>
            <person name="Ferrer M."/>
            <person name="Michel G."/>
            <person name="Mann A.J."/>
            <person name="Huang S."/>
            <person name="Juarez S."/>
            <person name="Ciordia S."/>
            <person name="Albar J.P."/>
            <person name="Alcaide M."/>
            <person name="La Cono V."/>
            <person name="Yakimov M.M."/>
            <person name="Antunes A."/>
            <person name="Taborda M."/>
            <person name="Da Costa M.S."/>
            <person name="Amann R.I."/>
            <person name="Gloeckner F.O."/>
            <person name="Golyshina O.V."/>
            <person name="Golyshin P.N."/>
            <person name="Teeling H."/>
        </authorList>
    </citation>
    <scope>NUCLEOTIDE SEQUENCE [LARGE SCALE GENOMIC DNA]</scope>
    <source>
        <strain evidence="4">SARL4B</strain>
        <strain evidence="1">Type strain: SARL4B</strain>
    </source>
</reference>
<gene>
    <name evidence="2" type="ORF">HLRTI_002167</name>
    <name evidence="1" type="ORF">HTIA_2175</name>
</gene>
<dbReference type="Proteomes" id="UP000003861">
    <property type="component" value="Unassembled WGS sequence"/>
</dbReference>
<dbReference type="KEGG" id="hti:HTIA_2175"/>
<dbReference type="HOGENOM" id="CLU_2366143_0_0_2"/>